<comment type="caution">
    <text evidence="2">The sequence shown here is derived from an EMBL/GenBank/DDBJ whole genome shotgun (WGS) entry which is preliminary data.</text>
</comment>
<dbReference type="eggNOG" id="ENOG5030TUH">
    <property type="taxonomic scope" value="Bacteria"/>
</dbReference>
<name>B6GC55_9ACTN</name>
<reference evidence="2 3" key="2">
    <citation type="submission" date="2008-10" db="EMBL/GenBank/DDBJ databases">
        <authorList>
            <person name="Fulton L."/>
            <person name="Clifton S."/>
            <person name="Fulton B."/>
            <person name="Xu J."/>
            <person name="Minx P."/>
            <person name="Pepin K.H."/>
            <person name="Johnson M."/>
            <person name="Thiruvilangam P."/>
            <person name="Bhonagiri V."/>
            <person name="Nash W.E."/>
            <person name="Mardis E.R."/>
            <person name="Wilson R.K."/>
        </authorList>
    </citation>
    <scope>NUCLEOTIDE SEQUENCE [LARGE SCALE GENOMIC DNA]</scope>
    <source>
        <strain evidence="2 3">DSM 13279</strain>
    </source>
</reference>
<keyword evidence="3" id="KW-1185">Reference proteome</keyword>
<dbReference type="OrthoDB" id="3199554at2"/>
<dbReference type="STRING" id="445975.COLSTE_01674"/>
<dbReference type="HOGENOM" id="CLU_1173830_0_0_11"/>
<evidence type="ECO:0000313" key="3">
    <source>
        <dbReference type="Proteomes" id="UP000003560"/>
    </source>
</evidence>
<evidence type="ECO:0000256" key="1">
    <source>
        <dbReference type="SAM" id="MobiDB-lite"/>
    </source>
</evidence>
<dbReference type="EMBL" id="ABXJ01000089">
    <property type="protein sequence ID" value="EEA90145.1"/>
    <property type="molecule type" value="Genomic_DNA"/>
</dbReference>
<feature type="region of interest" description="Disordered" evidence="1">
    <location>
        <begin position="43"/>
        <end position="78"/>
    </location>
</feature>
<dbReference type="Proteomes" id="UP000003560">
    <property type="component" value="Unassembled WGS sequence"/>
</dbReference>
<proteinExistence type="predicted"/>
<protein>
    <recommendedName>
        <fullName evidence="4">SipW-cognate class signal peptide</fullName>
    </recommendedName>
</protein>
<evidence type="ECO:0000313" key="2">
    <source>
        <dbReference type="EMBL" id="EEA90145.1"/>
    </source>
</evidence>
<dbReference type="InterPro" id="IPR023833">
    <property type="entry name" value="Signal_pept_SipW-depend-type"/>
</dbReference>
<organism evidence="2 3">
    <name type="scientific">Collinsella stercoris DSM 13279</name>
    <dbReference type="NCBI Taxonomy" id="445975"/>
    <lineage>
        <taxon>Bacteria</taxon>
        <taxon>Bacillati</taxon>
        <taxon>Actinomycetota</taxon>
        <taxon>Coriobacteriia</taxon>
        <taxon>Coriobacteriales</taxon>
        <taxon>Coriobacteriaceae</taxon>
        <taxon>Collinsella</taxon>
    </lineage>
</organism>
<sequence>MMEQQKKKRTGLVIALVACLALVGVAGVMAWYSSTSEITNNFVDGGITEPGTDPTDPNKPLKPDVTPDPEHNGHHGQVNGNIVENQWIANSKVTPGSSIPKNPNVGIGKNSDSCYVFVNVKNNFTSGAHFTLNNGWKAVQATQYNSQANEYTGGLFVYVGKDVAVNAGDAAILTANPTADSWTGEVFSKVKFDADAVLGNSKSIKVSAYLVAASNKTEQIDVAEITDAAKAWANKQ</sequence>
<dbReference type="AlphaFoldDB" id="B6GC55"/>
<reference evidence="2 3" key="1">
    <citation type="submission" date="2008-10" db="EMBL/GenBank/DDBJ databases">
        <title>Draft genome sequence of Collinsella stercoris (DSM 13279).</title>
        <authorList>
            <person name="Sudarsanam P."/>
            <person name="Ley R."/>
            <person name="Guruge J."/>
            <person name="Turnbaugh P.J."/>
            <person name="Mahowald M."/>
            <person name="Liep D."/>
            <person name="Gordon J."/>
        </authorList>
    </citation>
    <scope>NUCLEOTIDE SEQUENCE [LARGE SCALE GENOMIC DNA]</scope>
    <source>
        <strain evidence="2 3">DSM 13279</strain>
    </source>
</reference>
<dbReference type="NCBIfam" id="TIGR04088">
    <property type="entry name" value="cognate_SipW"/>
    <property type="match status" value="1"/>
</dbReference>
<accession>B6GC55</accession>
<gene>
    <name evidence="2" type="ORF">COLSTE_01674</name>
</gene>
<evidence type="ECO:0008006" key="4">
    <source>
        <dbReference type="Google" id="ProtNLM"/>
    </source>
</evidence>